<evidence type="ECO:0000313" key="11">
    <source>
        <dbReference type="Proteomes" id="UP001176940"/>
    </source>
</evidence>
<evidence type="ECO:0000256" key="3">
    <source>
        <dbReference type="ARBA" id="ARBA00022479"/>
    </source>
</evidence>
<dbReference type="InterPro" id="IPR035972">
    <property type="entry name" value="GLA-like_dom_SF"/>
</dbReference>
<organism evidence="10 11">
    <name type="scientific">Ranitomeya imitator</name>
    <name type="common">mimic poison frog</name>
    <dbReference type="NCBI Taxonomy" id="111125"/>
    <lineage>
        <taxon>Eukaryota</taxon>
        <taxon>Metazoa</taxon>
        <taxon>Chordata</taxon>
        <taxon>Craniata</taxon>
        <taxon>Vertebrata</taxon>
        <taxon>Euteleostomi</taxon>
        <taxon>Amphibia</taxon>
        <taxon>Batrachia</taxon>
        <taxon>Anura</taxon>
        <taxon>Neobatrachia</taxon>
        <taxon>Hyloidea</taxon>
        <taxon>Dendrobatidae</taxon>
        <taxon>Dendrobatinae</taxon>
        <taxon>Ranitomeya</taxon>
    </lineage>
</organism>
<dbReference type="Pfam" id="PF25890">
    <property type="entry name" value="BGLAP_C"/>
    <property type="match status" value="1"/>
</dbReference>
<evidence type="ECO:0000256" key="1">
    <source>
        <dbReference type="ARBA" id="ARBA00004613"/>
    </source>
</evidence>
<proteinExistence type="inferred from homology"/>
<keyword evidence="3" id="KW-0301">Gamma-carboxyglutamic acid</keyword>
<dbReference type="EMBL" id="CAUEEQ010012202">
    <property type="protein sequence ID" value="CAJ0936201.1"/>
    <property type="molecule type" value="Genomic_DNA"/>
</dbReference>
<keyword evidence="11" id="KW-1185">Reference proteome</keyword>
<comment type="caution">
    <text evidence="10">The sequence shown here is derived from an EMBL/GenBank/DDBJ whole genome shotgun (WGS) entry which is preliminary data.</text>
</comment>
<protein>
    <recommendedName>
        <fullName evidence="9">Gla domain-containing protein</fullName>
    </recommendedName>
</protein>
<keyword evidence="5" id="KW-0091">Biomineralization</keyword>
<dbReference type="InterPro" id="IPR039176">
    <property type="entry name" value="Osteocalcin"/>
</dbReference>
<evidence type="ECO:0000259" key="9">
    <source>
        <dbReference type="PROSITE" id="PS50998"/>
    </source>
</evidence>
<dbReference type="InterPro" id="IPR000294">
    <property type="entry name" value="GLA_domain"/>
</dbReference>
<evidence type="ECO:0000313" key="10">
    <source>
        <dbReference type="EMBL" id="CAJ0936201.1"/>
    </source>
</evidence>
<evidence type="ECO:0000256" key="7">
    <source>
        <dbReference type="ARBA" id="ARBA00022837"/>
    </source>
</evidence>
<keyword evidence="4" id="KW-0964">Secreted</keyword>
<keyword evidence="7" id="KW-0106">Calcium</keyword>
<dbReference type="InterPro" id="IPR058704">
    <property type="entry name" value="BGLAP-like_C"/>
</dbReference>
<dbReference type="SMART" id="SM00069">
    <property type="entry name" value="GLA"/>
    <property type="match status" value="1"/>
</dbReference>
<accession>A0ABN9LAP9</accession>
<sequence>MFNIGDACVFWWRFSPRDDPPHGNSRKLLNDQDVLMSRSAANSVIKRHRRSYDFLERMFSRIKSPLEIKMEQCENYRPCDQLSEWVGFYPAYQRYFGRV</sequence>
<comment type="similarity">
    <text evidence="2">Belongs to the osteocalcin/matrix Gla protein family.</text>
</comment>
<evidence type="ECO:0000256" key="5">
    <source>
        <dbReference type="ARBA" id="ARBA00022591"/>
    </source>
</evidence>
<evidence type="ECO:0000256" key="6">
    <source>
        <dbReference type="ARBA" id="ARBA00022723"/>
    </source>
</evidence>
<dbReference type="SUPFAM" id="SSF57630">
    <property type="entry name" value="GLA-domain"/>
    <property type="match status" value="1"/>
</dbReference>
<dbReference type="Proteomes" id="UP001176940">
    <property type="component" value="Unassembled WGS sequence"/>
</dbReference>
<dbReference type="PROSITE" id="PS50998">
    <property type="entry name" value="GLA_2"/>
    <property type="match status" value="1"/>
</dbReference>
<feature type="domain" description="Gla" evidence="9">
    <location>
        <begin position="51"/>
        <end position="97"/>
    </location>
</feature>
<keyword evidence="8" id="KW-1015">Disulfide bond</keyword>
<dbReference type="PANTHER" id="PTHR14235:SF0">
    <property type="entry name" value="OSTEOCALCIN"/>
    <property type="match status" value="1"/>
</dbReference>
<name>A0ABN9LAP9_9NEOB</name>
<dbReference type="PANTHER" id="PTHR14235">
    <property type="entry name" value="OSTEOCALCIN"/>
    <property type="match status" value="1"/>
</dbReference>
<keyword evidence="6" id="KW-0479">Metal-binding</keyword>
<evidence type="ECO:0000256" key="8">
    <source>
        <dbReference type="ARBA" id="ARBA00023157"/>
    </source>
</evidence>
<reference evidence="10" key="1">
    <citation type="submission" date="2023-07" db="EMBL/GenBank/DDBJ databases">
        <authorList>
            <person name="Stuckert A."/>
        </authorList>
    </citation>
    <scope>NUCLEOTIDE SEQUENCE</scope>
</reference>
<evidence type="ECO:0000256" key="4">
    <source>
        <dbReference type="ARBA" id="ARBA00022525"/>
    </source>
</evidence>
<comment type="subcellular location">
    <subcellularLocation>
        <location evidence="1">Secreted</location>
    </subcellularLocation>
</comment>
<gene>
    <name evidence="10" type="ORF">RIMI_LOCUS6677112</name>
</gene>
<evidence type="ECO:0000256" key="2">
    <source>
        <dbReference type="ARBA" id="ARBA00008850"/>
    </source>
</evidence>